<proteinExistence type="predicted"/>
<dbReference type="RefSeq" id="WP_246424458.1">
    <property type="nucleotide sequence ID" value="NZ_JACCCO010000002.1"/>
</dbReference>
<sequence length="341" mass="35777">MMFDFVPGLPLSRGFYEQVAGPALAGVPHAAALLGEGSEVLSFDTPASAGPRHGVRLVVLTGPGQSEAVRATLGHALPPSYGGRPVTLGTGGVEVAETGAWLVARLGFDPLRPIGPLDWLAVPWQRLAGTCGGEVFRDDAGLLGRARQALRRYPPDVERYVLAAQWRRLAAGYGHAARCSEVGDELGAAALTAGLARDLMRLALLTRRRWPPYDRWLGSAFARLPGAAETADALAAALATGDRSLRRDHLRRAWRQVAALRERSPAAPPGTATATGTATTAGRRSPAEEAEGLAETFTAAITDPRVRALPPGGSIDQLTGSAEVLTDPARCRALTRAALGL</sequence>
<feature type="compositionally biased region" description="Low complexity" evidence="1">
    <location>
        <begin position="269"/>
        <end position="282"/>
    </location>
</feature>
<organism evidence="3 4">
    <name type="scientific">Streptosporangium sandarakinum</name>
    <dbReference type="NCBI Taxonomy" id="1260955"/>
    <lineage>
        <taxon>Bacteria</taxon>
        <taxon>Bacillati</taxon>
        <taxon>Actinomycetota</taxon>
        <taxon>Actinomycetes</taxon>
        <taxon>Streptosporangiales</taxon>
        <taxon>Streptosporangiaceae</taxon>
        <taxon>Streptosporangium</taxon>
    </lineage>
</organism>
<protein>
    <recommendedName>
        <fullName evidence="2">DUF4037 domain-containing protein</fullName>
    </recommendedName>
</protein>
<evidence type="ECO:0000256" key="1">
    <source>
        <dbReference type="SAM" id="MobiDB-lite"/>
    </source>
</evidence>
<reference evidence="3 4" key="1">
    <citation type="submission" date="2020-07" db="EMBL/GenBank/DDBJ databases">
        <title>Sequencing the genomes of 1000 actinobacteria strains.</title>
        <authorList>
            <person name="Klenk H.-P."/>
        </authorList>
    </citation>
    <scope>NUCLEOTIDE SEQUENCE [LARGE SCALE GENOMIC DNA]</scope>
    <source>
        <strain evidence="3 4">DSM 45763</strain>
    </source>
</reference>
<dbReference type="AlphaFoldDB" id="A0A852V6S8"/>
<gene>
    <name evidence="3" type="ORF">HDA43_003916</name>
</gene>
<dbReference type="Pfam" id="PF13228">
    <property type="entry name" value="DUF4037"/>
    <property type="match status" value="1"/>
</dbReference>
<comment type="caution">
    <text evidence="3">The sequence shown here is derived from an EMBL/GenBank/DDBJ whole genome shotgun (WGS) entry which is preliminary data.</text>
</comment>
<dbReference type="EMBL" id="JACCCO010000002">
    <property type="protein sequence ID" value="NYF41715.1"/>
    <property type="molecule type" value="Genomic_DNA"/>
</dbReference>
<feature type="domain" description="DUF4037" evidence="2">
    <location>
        <begin position="119"/>
        <end position="217"/>
    </location>
</feature>
<dbReference type="InterPro" id="IPR025117">
    <property type="entry name" value="DUF4037"/>
</dbReference>
<keyword evidence="4" id="KW-1185">Reference proteome</keyword>
<accession>A0A852V6S8</accession>
<evidence type="ECO:0000313" key="4">
    <source>
        <dbReference type="Proteomes" id="UP000576393"/>
    </source>
</evidence>
<name>A0A852V6S8_9ACTN</name>
<evidence type="ECO:0000259" key="2">
    <source>
        <dbReference type="Pfam" id="PF13228"/>
    </source>
</evidence>
<feature type="region of interest" description="Disordered" evidence="1">
    <location>
        <begin position="262"/>
        <end position="291"/>
    </location>
</feature>
<evidence type="ECO:0000313" key="3">
    <source>
        <dbReference type="EMBL" id="NYF41715.1"/>
    </source>
</evidence>
<dbReference type="Proteomes" id="UP000576393">
    <property type="component" value="Unassembled WGS sequence"/>
</dbReference>